<feature type="region of interest" description="Disordered" evidence="1">
    <location>
        <begin position="1"/>
        <end position="24"/>
    </location>
</feature>
<evidence type="ECO:0000313" key="2">
    <source>
        <dbReference type="EMBL" id="CAL1687289.1"/>
    </source>
</evidence>
<gene>
    <name evidence="2" type="ORF">LPLAT_LOCUS12520</name>
</gene>
<dbReference type="Proteomes" id="UP001497644">
    <property type="component" value="Chromosome 7"/>
</dbReference>
<protein>
    <submittedName>
        <fullName evidence="2">Uncharacterized protein</fullName>
    </submittedName>
</protein>
<reference evidence="2" key="1">
    <citation type="submission" date="2024-04" db="EMBL/GenBank/DDBJ databases">
        <authorList>
            <consortium name="Molecular Ecology Group"/>
        </authorList>
    </citation>
    <scope>NUCLEOTIDE SEQUENCE</scope>
</reference>
<evidence type="ECO:0000256" key="1">
    <source>
        <dbReference type="SAM" id="MobiDB-lite"/>
    </source>
</evidence>
<keyword evidence="3" id="KW-1185">Reference proteome</keyword>
<accession>A0AAV2P6R3</accession>
<name>A0AAV2P6R3_9HYME</name>
<dbReference type="EMBL" id="OZ034830">
    <property type="protein sequence ID" value="CAL1687289.1"/>
    <property type="molecule type" value="Genomic_DNA"/>
</dbReference>
<sequence>MSYGESHPDNHKISVARKADEKKRGGDLSIALYAAVRKFQSRVSEKRSRSALGVVTSVYGMKKEETEDEMGRKRREGTAGWSFADADALADRNTREIVSFFLPSVPRGIKGSRHKGDAAVKRDT</sequence>
<dbReference type="AlphaFoldDB" id="A0AAV2P6R3"/>
<organism evidence="2 3">
    <name type="scientific">Lasius platythorax</name>
    <dbReference type="NCBI Taxonomy" id="488582"/>
    <lineage>
        <taxon>Eukaryota</taxon>
        <taxon>Metazoa</taxon>
        <taxon>Ecdysozoa</taxon>
        <taxon>Arthropoda</taxon>
        <taxon>Hexapoda</taxon>
        <taxon>Insecta</taxon>
        <taxon>Pterygota</taxon>
        <taxon>Neoptera</taxon>
        <taxon>Endopterygota</taxon>
        <taxon>Hymenoptera</taxon>
        <taxon>Apocrita</taxon>
        <taxon>Aculeata</taxon>
        <taxon>Formicoidea</taxon>
        <taxon>Formicidae</taxon>
        <taxon>Formicinae</taxon>
        <taxon>Lasius</taxon>
        <taxon>Lasius</taxon>
    </lineage>
</organism>
<evidence type="ECO:0000313" key="3">
    <source>
        <dbReference type="Proteomes" id="UP001497644"/>
    </source>
</evidence>
<proteinExistence type="predicted"/>